<reference evidence="2" key="1">
    <citation type="submission" date="2023-07" db="EMBL/GenBank/DDBJ databases">
        <title>Brevundimonas soil sp. nov., isolated from the soil of chemical plant.</title>
        <authorList>
            <person name="Wu N."/>
        </authorList>
    </citation>
    <scope>NUCLEOTIDE SEQUENCE</scope>
    <source>
        <strain evidence="2">XZ-24</strain>
    </source>
</reference>
<dbReference type="SUPFAM" id="SSF51197">
    <property type="entry name" value="Clavaminate synthase-like"/>
    <property type="match status" value="1"/>
</dbReference>
<keyword evidence="1" id="KW-0802">TPR repeat</keyword>
<name>A0ABT8SP10_9CAUL</name>
<dbReference type="Proteomes" id="UP001169063">
    <property type="component" value="Unassembled WGS sequence"/>
</dbReference>
<dbReference type="RefSeq" id="WP_302110710.1">
    <property type="nucleotide sequence ID" value="NZ_JAUKTR010000006.1"/>
</dbReference>
<evidence type="ECO:0000313" key="2">
    <source>
        <dbReference type="EMBL" id="MDO1560278.1"/>
    </source>
</evidence>
<keyword evidence="3" id="KW-1185">Reference proteome</keyword>
<dbReference type="EMBL" id="JAUKTR010000006">
    <property type="protein sequence ID" value="MDO1560278.1"/>
    <property type="molecule type" value="Genomic_DNA"/>
</dbReference>
<protein>
    <submittedName>
        <fullName evidence="2">2OG-Fe(II) oxygenase</fullName>
    </submittedName>
</protein>
<dbReference type="Gene3D" id="2.60.120.620">
    <property type="entry name" value="q2cbj1_9rhob like domain"/>
    <property type="match status" value="1"/>
</dbReference>
<dbReference type="SMART" id="SM00028">
    <property type="entry name" value="TPR"/>
    <property type="match status" value="3"/>
</dbReference>
<feature type="repeat" description="TPR" evidence="1">
    <location>
        <begin position="72"/>
        <end position="105"/>
    </location>
</feature>
<dbReference type="InterPro" id="IPR012668">
    <property type="entry name" value="CHP02466"/>
</dbReference>
<comment type="caution">
    <text evidence="2">The sequence shown here is derived from an EMBL/GenBank/DDBJ whole genome shotgun (WGS) entry which is preliminary data.</text>
</comment>
<proteinExistence type="predicted"/>
<dbReference type="PROSITE" id="PS50005">
    <property type="entry name" value="TPR"/>
    <property type="match status" value="1"/>
</dbReference>
<gene>
    <name evidence="2" type="ORF">Q0812_12645</name>
</gene>
<dbReference type="SUPFAM" id="SSF48452">
    <property type="entry name" value="TPR-like"/>
    <property type="match status" value="1"/>
</dbReference>
<sequence length="599" mass="64894">MSGPHPLTAEASLLLRQGRAREALALLDQRVAEAPDDLDALKGQALCRYQVGDAAGAAQAFAQLVEARPGDASSWASLARVRLDLNDHYGAEQALRRLIELRPGDAAARGQLLNLLMARQAWSDIVALGPSEAPDQQGLYARALAALERNTEAIAAYQAIPRRTAEQEADLAVLCHGERRFAEARRAAQAALDGGLDVAAVWLVKAKSEVPLILPEEARESLRRAAALDFRNSAILMEQVQLDWMASGDPAALEPLERRARETPDDAEAWRGLARARLFALGPAAAYEAAAEAARRHPKDLGLQLDAVTAAAEAGEPRAALAHALTARGLGAADEQVGGAETMALLGVGEAATAEALATRLVRGQPGNQLYLALLASAWRQKGDPRYGRLYDYARVVRPRLIETPEGWSSLDAFLSDLAAELERLIPYRAPPFGQSTRDAVQTVGDLTRRDEPVIRALFVELSRAIETHIAEMRAEAANWPPEMISRLAPHWRFNGAWSVIQRAGGHHADHVHPAGWLSSAFYVRAPEQALGQGHEGWIQFGRPGFPAQPPLPPEHFVRPQPGMLVLFPSYMWHGTEPFTTGEVRHTVAFDVIPSASPA</sequence>
<accession>A0ABT8SP10</accession>
<organism evidence="2 3">
    <name type="scientific">Peiella sedimenti</name>
    <dbReference type="NCBI Taxonomy" id="3061083"/>
    <lineage>
        <taxon>Bacteria</taxon>
        <taxon>Pseudomonadati</taxon>
        <taxon>Pseudomonadota</taxon>
        <taxon>Alphaproteobacteria</taxon>
        <taxon>Caulobacterales</taxon>
        <taxon>Caulobacteraceae</taxon>
        <taxon>Peiella</taxon>
    </lineage>
</organism>
<dbReference type="InterPro" id="IPR011990">
    <property type="entry name" value="TPR-like_helical_dom_sf"/>
</dbReference>
<dbReference type="Pfam" id="PF13432">
    <property type="entry name" value="TPR_16"/>
    <property type="match status" value="1"/>
</dbReference>
<evidence type="ECO:0000313" key="3">
    <source>
        <dbReference type="Proteomes" id="UP001169063"/>
    </source>
</evidence>
<evidence type="ECO:0000256" key="1">
    <source>
        <dbReference type="PROSITE-ProRule" id="PRU00339"/>
    </source>
</evidence>
<dbReference type="Gene3D" id="1.25.40.10">
    <property type="entry name" value="Tetratricopeptide repeat domain"/>
    <property type="match status" value="2"/>
</dbReference>
<dbReference type="InterPro" id="IPR019734">
    <property type="entry name" value="TPR_rpt"/>
</dbReference>
<dbReference type="Pfam" id="PF13759">
    <property type="entry name" value="2OG-FeII_Oxy_5"/>
    <property type="match status" value="1"/>
</dbReference>